<sequence>MNASLKFAIASLYAAACLSAMAGSPRIEFRHPAVPVLSRLTHSPALRMTAIADGNATILKGMTLDFGESTDPTDIRSIGLYVSADSTSFDRVHCIGSATTDGQAKVKLVLNAPLSADTTYMWLGVTLRDSIDLTHRISLKCARIDTDRGTLRFRSHTSPLLRTGVALHTAGRDGVASCRIPGIATAPDGTLLAIYDARYDSARDLQGNIDIALQRSLDGGSTWTPMQPVLDMGTWGGLAEKHNGVSDACILVDRNTGRIFVAGLWMHGMLDADGKWIEGLDSTSDYWIHQWKGRGSQPGTDIRSTCQFLITHSDDGGVTWSFPDNITAHTKRPEWWLFAPAPGQGITLSDGTLVFPTQGRDSKGIPFSNITYSTDHGRTWTTGNPAYDDVTECNAAELSDGSIMLNMRDNRNRGHLSPNGRRVCTTTDFGRTWTEHPTSRKVLTEPTCMASLYRHEYIAPDSSKASVLLFANPVHHKLRRNLTLRASLDDGATWPEANSIMFDETQGMGYSSITAINPDAIGILYESGLADMVFVRIELNEILKQK</sequence>
<evidence type="ECO:0000259" key="5">
    <source>
        <dbReference type="Pfam" id="PF13859"/>
    </source>
</evidence>
<feature type="chain" id="PRO_5008529370" description="exo-alpha-sialidase" evidence="4">
    <location>
        <begin position="23"/>
        <end position="546"/>
    </location>
</feature>
<dbReference type="GO" id="GO:0006689">
    <property type="term" value="P:ganglioside catabolic process"/>
    <property type="evidence" value="ECO:0007669"/>
    <property type="project" value="TreeGrafter"/>
</dbReference>
<dbReference type="KEGG" id="pary:A4V02_10375"/>
<dbReference type="Pfam" id="PF14873">
    <property type="entry name" value="BNR_assoc_N"/>
    <property type="match status" value="1"/>
</dbReference>
<reference evidence="8" key="1">
    <citation type="submission" date="2016-04" db="EMBL/GenBank/DDBJ databases">
        <title>Complete Genome Sequences of Twelve Strains of a Stable Defined Moderately Diverse Mouse Microbiota 2 (sDMDMm2).</title>
        <authorList>
            <person name="Uchimura Y."/>
            <person name="Wyss M."/>
            <person name="Brugiroux S."/>
            <person name="Limenitakis J.P."/>
            <person name="Stecher B."/>
            <person name="McCoy K.D."/>
            <person name="Macpherson A.J."/>
        </authorList>
    </citation>
    <scope>NUCLEOTIDE SEQUENCE [LARGE SCALE GENOMIC DNA]</scope>
    <source>
        <strain evidence="8">YL27</strain>
    </source>
</reference>
<dbReference type="GO" id="GO:0004308">
    <property type="term" value="F:exo-alpha-sialidase activity"/>
    <property type="evidence" value="ECO:0007669"/>
    <property type="project" value="UniProtKB-EC"/>
</dbReference>
<feature type="domain" description="Sialidase N-terminal" evidence="6">
    <location>
        <begin position="27"/>
        <end position="147"/>
    </location>
</feature>
<feature type="signal peptide" evidence="4">
    <location>
        <begin position="1"/>
        <end position="22"/>
    </location>
</feature>
<evidence type="ECO:0000313" key="8">
    <source>
        <dbReference type="Proteomes" id="UP000186351"/>
    </source>
</evidence>
<dbReference type="CDD" id="cd15482">
    <property type="entry name" value="Sialidase_non-viral"/>
    <property type="match status" value="1"/>
</dbReference>
<dbReference type="GO" id="GO:0016020">
    <property type="term" value="C:membrane"/>
    <property type="evidence" value="ECO:0007669"/>
    <property type="project" value="TreeGrafter"/>
</dbReference>
<accession>A0A1B1SBD0</accession>
<keyword evidence="8" id="KW-1185">Reference proteome</keyword>
<comment type="catalytic activity">
    <reaction evidence="1">
        <text>Hydrolysis of alpha-(2-&gt;3)-, alpha-(2-&gt;6)-, alpha-(2-&gt;8)- glycosidic linkages of terminal sialic acid residues in oligosaccharides, glycoproteins, glycolipids, colominic acid and synthetic substrates.</text>
        <dbReference type="EC" id="3.2.1.18"/>
    </reaction>
</comment>
<dbReference type="InterPro" id="IPR029456">
    <property type="entry name" value="Sialidase_N"/>
</dbReference>
<evidence type="ECO:0000256" key="4">
    <source>
        <dbReference type="SAM" id="SignalP"/>
    </source>
</evidence>
<dbReference type="AlphaFoldDB" id="A0A1B1SBD0"/>
<evidence type="ECO:0000256" key="3">
    <source>
        <dbReference type="ARBA" id="ARBA00012733"/>
    </source>
</evidence>
<evidence type="ECO:0000256" key="2">
    <source>
        <dbReference type="ARBA" id="ARBA00009348"/>
    </source>
</evidence>
<dbReference type="STRING" id="1796646.A4V02_10375"/>
<dbReference type="Gene3D" id="2.60.40.1290">
    <property type="match status" value="1"/>
</dbReference>
<dbReference type="InterPro" id="IPR011040">
    <property type="entry name" value="Sialidase"/>
</dbReference>
<dbReference type="GO" id="GO:0005737">
    <property type="term" value="C:cytoplasm"/>
    <property type="evidence" value="ECO:0007669"/>
    <property type="project" value="TreeGrafter"/>
</dbReference>
<dbReference type="Gene3D" id="2.120.10.10">
    <property type="match status" value="1"/>
</dbReference>
<dbReference type="GeneID" id="65537274"/>
<dbReference type="EC" id="3.2.1.18" evidence="3"/>
<dbReference type="RefSeq" id="WP_068961366.1">
    <property type="nucleotide sequence ID" value="NZ_CAMRAI010000026.1"/>
</dbReference>
<dbReference type="OrthoDB" id="7294637at2"/>
<dbReference type="Proteomes" id="UP000186351">
    <property type="component" value="Chromosome"/>
</dbReference>
<evidence type="ECO:0000313" key="7">
    <source>
        <dbReference type="EMBL" id="ANU64076.1"/>
    </source>
</evidence>
<evidence type="ECO:0000256" key="1">
    <source>
        <dbReference type="ARBA" id="ARBA00000427"/>
    </source>
</evidence>
<dbReference type="InterPro" id="IPR026856">
    <property type="entry name" value="Sialidase_fam"/>
</dbReference>
<gene>
    <name evidence="7" type="ORF">A4V02_10375</name>
</gene>
<comment type="similarity">
    <text evidence="2">Belongs to the glycosyl hydrolase 33 family.</text>
</comment>
<organism evidence="7 8">
    <name type="scientific">Muribaculum intestinale</name>
    <dbReference type="NCBI Taxonomy" id="1796646"/>
    <lineage>
        <taxon>Bacteria</taxon>
        <taxon>Pseudomonadati</taxon>
        <taxon>Bacteroidota</taxon>
        <taxon>Bacteroidia</taxon>
        <taxon>Bacteroidales</taxon>
        <taxon>Muribaculaceae</taxon>
        <taxon>Muribaculum</taxon>
    </lineage>
</organism>
<dbReference type="SUPFAM" id="SSF50939">
    <property type="entry name" value="Sialidases"/>
    <property type="match status" value="1"/>
</dbReference>
<dbReference type="InterPro" id="IPR036278">
    <property type="entry name" value="Sialidase_sf"/>
</dbReference>
<accession>A0A1Z2XHB2</accession>
<proteinExistence type="inferred from homology"/>
<dbReference type="GO" id="GO:0009313">
    <property type="term" value="P:oligosaccharide catabolic process"/>
    <property type="evidence" value="ECO:0007669"/>
    <property type="project" value="TreeGrafter"/>
</dbReference>
<feature type="domain" description="Sialidase" evidence="5">
    <location>
        <begin position="181"/>
        <end position="486"/>
    </location>
</feature>
<name>A0A1B1SBD0_9BACT</name>
<dbReference type="Pfam" id="PF13859">
    <property type="entry name" value="BNR_3"/>
    <property type="match status" value="1"/>
</dbReference>
<dbReference type="PANTHER" id="PTHR10628:SF30">
    <property type="entry name" value="EXO-ALPHA-SIALIDASE"/>
    <property type="match status" value="1"/>
</dbReference>
<dbReference type="EMBL" id="CP015402">
    <property type="protein sequence ID" value="ANU64076.1"/>
    <property type="molecule type" value="Genomic_DNA"/>
</dbReference>
<evidence type="ECO:0000259" key="6">
    <source>
        <dbReference type="Pfam" id="PF14873"/>
    </source>
</evidence>
<keyword evidence="4" id="KW-0732">Signal</keyword>
<protein>
    <recommendedName>
        <fullName evidence="3">exo-alpha-sialidase</fullName>
        <ecNumber evidence="3">3.2.1.18</ecNumber>
    </recommendedName>
</protein>
<dbReference type="PANTHER" id="PTHR10628">
    <property type="entry name" value="SIALIDASE"/>
    <property type="match status" value="1"/>
</dbReference>